<name>A0A4Y2GBR3_ARAVE</name>
<evidence type="ECO:0000313" key="3">
    <source>
        <dbReference type="Proteomes" id="UP000499080"/>
    </source>
</evidence>
<feature type="compositionally biased region" description="Basic and acidic residues" evidence="1">
    <location>
        <begin position="115"/>
        <end position="127"/>
    </location>
</feature>
<organism evidence="2 3">
    <name type="scientific">Araneus ventricosus</name>
    <name type="common">Orbweaver spider</name>
    <name type="synonym">Epeira ventricosa</name>
    <dbReference type="NCBI Taxonomy" id="182803"/>
    <lineage>
        <taxon>Eukaryota</taxon>
        <taxon>Metazoa</taxon>
        <taxon>Ecdysozoa</taxon>
        <taxon>Arthropoda</taxon>
        <taxon>Chelicerata</taxon>
        <taxon>Arachnida</taxon>
        <taxon>Araneae</taxon>
        <taxon>Araneomorphae</taxon>
        <taxon>Entelegynae</taxon>
        <taxon>Araneoidea</taxon>
        <taxon>Araneidae</taxon>
        <taxon>Araneus</taxon>
    </lineage>
</organism>
<sequence length="136" mass="15892">MRIEKEDMAKLLQLQKEDFFFEVKTVPHPLVSDVEEDTRRKSINSQMAESLATENIKRKIDKNDFRQVKTLDNSYPLNVEEDFSQSRCCDYKRCDSSTLEKHIFNAEMCIKDPENKNAENSESKCEAMDTSETLIN</sequence>
<reference evidence="2 3" key="1">
    <citation type="journal article" date="2019" name="Sci. Rep.">
        <title>Orb-weaving spider Araneus ventricosus genome elucidates the spidroin gene catalogue.</title>
        <authorList>
            <person name="Kono N."/>
            <person name="Nakamura H."/>
            <person name="Ohtoshi R."/>
            <person name="Moran D.A.P."/>
            <person name="Shinohara A."/>
            <person name="Yoshida Y."/>
            <person name="Fujiwara M."/>
            <person name="Mori M."/>
            <person name="Tomita M."/>
            <person name="Arakawa K."/>
        </authorList>
    </citation>
    <scope>NUCLEOTIDE SEQUENCE [LARGE SCALE GENOMIC DNA]</scope>
</reference>
<keyword evidence="3" id="KW-1185">Reference proteome</keyword>
<gene>
    <name evidence="2" type="ORF">AVEN_73852_1</name>
</gene>
<evidence type="ECO:0000256" key="1">
    <source>
        <dbReference type="SAM" id="MobiDB-lite"/>
    </source>
</evidence>
<evidence type="ECO:0000313" key="2">
    <source>
        <dbReference type="EMBL" id="GBM51242.1"/>
    </source>
</evidence>
<dbReference type="AlphaFoldDB" id="A0A4Y2GBR3"/>
<protein>
    <submittedName>
        <fullName evidence="2">Uncharacterized protein</fullName>
    </submittedName>
</protein>
<accession>A0A4Y2GBR3</accession>
<dbReference type="EMBL" id="BGPR01001329">
    <property type="protein sequence ID" value="GBM51242.1"/>
    <property type="molecule type" value="Genomic_DNA"/>
</dbReference>
<proteinExistence type="predicted"/>
<feature type="region of interest" description="Disordered" evidence="1">
    <location>
        <begin position="115"/>
        <end position="136"/>
    </location>
</feature>
<dbReference type="Proteomes" id="UP000499080">
    <property type="component" value="Unassembled WGS sequence"/>
</dbReference>
<comment type="caution">
    <text evidence="2">The sequence shown here is derived from an EMBL/GenBank/DDBJ whole genome shotgun (WGS) entry which is preliminary data.</text>
</comment>